<dbReference type="AlphaFoldDB" id="A0AAD7A172"/>
<dbReference type="Proteomes" id="UP001218218">
    <property type="component" value="Unassembled WGS sequence"/>
</dbReference>
<comment type="caution">
    <text evidence="1">The sequence shown here is derived from an EMBL/GenBank/DDBJ whole genome shotgun (WGS) entry which is preliminary data.</text>
</comment>
<keyword evidence="2" id="KW-1185">Reference proteome</keyword>
<organism evidence="1 2">
    <name type="scientific">Mycena albidolilacea</name>
    <dbReference type="NCBI Taxonomy" id="1033008"/>
    <lineage>
        <taxon>Eukaryota</taxon>
        <taxon>Fungi</taxon>
        <taxon>Dikarya</taxon>
        <taxon>Basidiomycota</taxon>
        <taxon>Agaricomycotina</taxon>
        <taxon>Agaricomycetes</taxon>
        <taxon>Agaricomycetidae</taxon>
        <taxon>Agaricales</taxon>
        <taxon>Marasmiineae</taxon>
        <taxon>Mycenaceae</taxon>
        <taxon>Mycena</taxon>
    </lineage>
</organism>
<reference evidence="1" key="1">
    <citation type="submission" date="2023-03" db="EMBL/GenBank/DDBJ databases">
        <title>Massive genome expansion in bonnet fungi (Mycena s.s.) driven by repeated elements and novel gene families across ecological guilds.</title>
        <authorList>
            <consortium name="Lawrence Berkeley National Laboratory"/>
            <person name="Harder C.B."/>
            <person name="Miyauchi S."/>
            <person name="Viragh M."/>
            <person name="Kuo A."/>
            <person name="Thoen E."/>
            <person name="Andreopoulos B."/>
            <person name="Lu D."/>
            <person name="Skrede I."/>
            <person name="Drula E."/>
            <person name="Henrissat B."/>
            <person name="Morin E."/>
            <person name="Kohler A."/>
            <person name="Barry K."/>
            <person name="LaButti K."/>
            <person name="Morin E."/>
            <person name="Salamov A."/>
            <person name="Lipzen A."/>
            <person name="Mereny Z."/>
            <person name="Hegedus B."/>
            <person name="Baldrian P."/>
            <person name="Stursova M."/>
            <person name="Weitz H."/>
            <person name="Taylor A."/>
            <person name="Grigoriev I.V."/>
            <person name="Nagy L.G."/>
            <person name="Martin F."/>
            <person name="Kauserud H."/>
        </authorList>
    </citation>
    <scope>NUCLEOTIDE SEQUENCE</scope>
    <source>
        <strain evidence="1">CBHHK002</strain>
    </source>
</reference>
<accession>A0AAD7A172</accession>
<gene>
    <name evidence="1" type="ORF">DFH08DRAFT_160900</name>
</gene>
<evidence type="ECO:0000313" key="1">
    <source>
        <dbReference type="EMBL" id="KAJ7347463.1"/>
    </source>
</evidence>
<proteinExistence type="predicted"/>
<evidence type="ECO:0000313" key="2">
    <source>
        <dbReference type="Proteomes" id="UP001218218"/>
    </source>
</evidence>
<name>A0AAD7A172_9AGAR</name>
<sequence>MVQALLNTSNGRRPPQFFHQAVRHLVLEDESSCSPDDGTKLLRLCTGLVSFASPRLIFDPNLLPILADLGIVQRLCLSPQILFASGSFDLTHSAFQSVTHLDAFGSGMEEALADISALPALTHLCLDPAVPWDALTQVLVKCPRLELLFVQWSVGSKQNYEAAQKPGVYDLRLVIGLYEDYWKDWEDEVKGVLCYWAEADAFVAKKRRGEIEPTRYWMH</sequence>
<protein>
    <submittedName>
        <fullName evidence="1">Uncharacterized protein</fullName>
    </submittedName>
</protein>
<dbReference type="EMBL" id="JARIHO010000019">
    <property type="protein sequence ID" value="KAJ7347463.1"/>
    <property type="molecule type" value="Genomic_DNA"/>
</dbReference>